<evidence type="ECO:0000256" key="7">
    <source>
        <dbReference type="SAM" id="Phobius"/>
    </source>
</evidence>
<reference evidence="12" key="1">
    <citation type="submission" date="2023-09" db="UniProtKB">
        <authorList>
            <consortium name="Ensembl"/>
        </authorList>
    </citation>
    <scope>IDENTIFICATION</scope>
</reference>
<accession>A0A3B4FKH5</accession>
<comment type="similarity">
    <text evidence="2">Belongs to the TMEM132 family.</text>
</comment>
<protein>
    <submittedName>
        <fullName evidence="12">Uncharacterized protein</fullName>
    </submittedName>
</protein>
<dbReference type="GeneTree" id="ENSGT00940000158942"/>
<dbReference type="InterPro" id="IPR055422">
    <property type="entry name" value="Ig_TMEM132_2nd"/>
</dbReference>
<dbReference type="InterPro" id="IPR026307">
    <property type="entry name" value="TMEM132"/>
</dbReference>
<keyword evidence="5 7" id="KW-0472">Membrane</keyword>
<evidence type="ECO:0000256" key="1">
    <source>
        <dbReference type="ARBA" id="ARBA00004479"/>
    </source>
</evidence>
<keyword evidence="3 7" id="KW-0812">Transmembrane</keyword>
<feature type="domain" description="Transmembrane protein TMEM132 fifth" evidence="10">
    <location>
        <begin position="473"/>
        <end position="604"/>
    </location>
</feature>
<dbReference type="Pfam" id="PF23481">
    <property type="entry name" value="Ig_TMEM132_2nd"/>
    <property type="match status" value="1"/>
</dbReference>
<feature type="domain" description="Transmembrane protein family 132 fourth" evidence="8">
    <location>
        <begin position="375"/>
        <end position="468"/>
    </location>
</feature>
<evidence type="ECO:0000259" key="11">
    <source>
        <dbReference type="Pfam" id="PF23487"/>
    </source>
</evidence>
<feature type="region of interest" description="Disordered" evidence="6">
    <location>
        <begin position="882"/>
        <end position="903"/>
    </location>
</feature>
<evidence type="ECO:0000256" key="4">
    <source>
        <dbReference type="ARBA" id="ARBA00022989"/>
    </source>
</evidence>
<dbReference type="Pfam" id="PF16070">
    <property type="entry name" value="Ig_TMEM132_4th"/>
    <property type="match status" value="1"/>
</dbReference>
<comment type="subcellular location">
    <subcellularLocation>
        <location evidence="1">Membrane</location>
        <topology evidence="1">Single-pass type I membrane protein</topology>
    </subcellularLocation>
</comment>
<feature type="domain" description="Transmembrane protein TMEM132 second Ig-like" evidence="9">
    <location>
        <begin position="161"/>
        <end position="231"/>
    </location>
</feature>
<dbReference type="Ensembl" id="ENSPNYT00000009933.1">
    <property type="protein sequence ID" value="ENSPNYP00000009706.1"/>
    <property type="gene ID" value="ENSPNYG00000007307.1"/>
</dbReference>
<feature type="domain" description="Transmembrane protein TMEM132 sixth" evidence="11">
    <location>
        <begin position="608"/>
        <end position="712"/>
    </location>
</feature>
<organism evidence="12">
    <name type="scientific">Pundamilia nyererei</name>
    <dbReference type="NCBI Taxonomy" id="303518"/>
    <lineage>
        <taxon>Eukaryota</taxon>
        <taxon>Metazoa</taxon>
        <taxon>Chordata</taxon>
        <taxon>Craniata</taxon>
        <taxon>Vertebrata</taxon>
        <taxon>Euteleostomi</taxon>
        <taxon>Actinopterygii</taxon>
        <taxon>Neopterygii</taxon>
        <taxon>Teleostei</taxon>
        <taxon>Neoteleostei</taxon>
        <taxon>Acanthomorphata</taxon>
        <taxon>Ovalentaria</taxon>
        <taxon>Cichlomorphae</taxon>
        <taxon>Cichliformes</taxon>
        <taxon>Cichlidae</taxon>
        <taxon>African cichlids</taxon>
        <taxon>Pseudocrenilabrinae</taxon>
        <taxon>Haplochromini</taxon>
        <taxon>Pundamilia</taxon>
    </lineage>
</organism>
<evidence type="ECO:0000259" key="8">
    <source>
        <dbReference type="Pfam" id="PF16070"/>
    </source>
</evidence>
<evidence type="ECO:0000256" key="3">
    <source>
        <dbReference type="ARBA" id="ARBA00022692"/>
    </source>
</evidence>
<dbReference type="GO" id="GO:0016020">
    <property type="term" value="C:membrane"/>
    <property type="evidence" value="ECO:0007669"/>
    <property type="project" value="UniProtKB-SubCell"/>
</dbReference>
<dbReference type="STRING" id="303518.ENSPNYP00000009706"/>
<evidence type="ECO:0000259" key="9">
    <source>
        <dbReference type="Pfam" id="PF23481"/>
    </source>
</evidence>
<dbReference type="Pfam" id="PF23486">
    <property type="entry name" value="Ig_TMEM132_5th"/>
    <property type="match status" value="1"/>
</dbReference>
<name>A0A3B4FKH5_9CICH</name>
<evidence type="ECO:0000256" key="2">
    <source>
        <dbReference type="ARBA" id="ARBA00006166"/>
    </source>
</evidence>
<dbReference type="PANTHER" id="PTHR13388:SF29">
    <property type="entry name" value="TRANSMEMBRANE PROTEIN 132C ISOFORM X1"/>
    <property type="match status" value="1"/>
</dbReference>
<sequence>LREDSGSPGPALTICFSKKESLKPNLESRDIPPSLLQPPFPLSLPVQMSVTPPSWQFLPLSQAELGPLFSNFSPFAFSQSMFMLPPTGWATKPGLRASFGPHSVTQVSRGEKMIRDGDVTENPHRFICIFFHPQLLSESVLPASPPLSASLLSESVEIERDKRGQERFRVRVLFHKRGNISSDLRTCITLLAFKETEEHKASCITQPPLGLCVVTLTLPSSWYSNPLVNQSHPWYSNTRHTHQWMQKRKWQRSIRRHGNHQQNICAALCSCPQLLSIATLCVFRMKVKKGLVSIVAQRTLTSDMWTVTLERTQASKHDVPTLLQQVACLSVDGLRRSFGVAMMVPANWWVEYSRRTTMPITCHLIALKVCFLLVCPQSNTLINTAILNNQPVLLPVIVLAVSHDEKVSDVTSAVTCHSINENSIKVSSDCSTLYVDGSESGLGSTCAVVEFHLGMLSGSVCLEVWAPSVPLHVSLADPTLNVIDGWNLITEKGRDAECRESRDEQETRCVPVYQRSSVQVLTQFTALDSHSRTTHHLGSSDWFVDVTELVSNWLRVEDPRVASLRPQNIVIGLRPGKTSLHVGDSCQWDGMLGTCDITVSSDTVSAGDLSVQAVSGLGMSVKSSPAHPSIITATVTAYNTMYHYHQEASVSVWLQFSDDTASLLSSFSDLPFSLRLSSLAESVIMVTPSSNQRVFAQGDGGGPLLRAELLVSTCNEERQASTRREGTRRLARGSGWIRVNLDLDFMQPVAKKSEDGVEFEFNISDTLVGSHGDIYSSNKDESWNVSTSSNYYEKVSQTMTNRKWNEVDKGGMVSRNTLERAVLMPSLDEGKVYFFPSQDKGGAEEDKQGTHELELGVGAVLSLLCLFAVLFLANCLPSTLRHRSRRTKEKMEGELEAGATEDGEEMEREKKCISYLKISVFSDPKGCFQKSQRTCGRSLKGH</sequence>
<dbReference type="PANTHER" id="PTHR13388">
    <property type="entry name" value="DETONATOR, ISOFORM E"/>
    <property type="match status" value="1"/>
</dbReference>
<evidence type="ECO:0000256" key="6">
    <source>
        <dbReference type="SAM" id="MobiDB-lite"/>
    </source>
</evidence>
<dbReference type="Pfam" id="PF23487">
    <property type="entry name" value="Ig_TMEM132_6th"/>
    <property type="match status" value="1"/>
</dbReference>
<dbReference type="InterPro" id="IPR031437">
    <property type="entry name" value="Ig_TMEM132_4th"/>
</dbReference>
<dbReference type="InterPro" id="IPR055424">
    <property type="entry name" value="Ig_TMEM132_6th"/>
</dbReference>
<dbReference type="InterPro" id="IPR055423">
    <property type="entry name" value="Ig_TMEM132_5th"/>
</dbReference>
<evidence type="ECO:0000256" key="5">
    <source>
        <dbReference type="ARBA" id="ARBA00023136"/>
    </source>
</evidence>
<evidence type="ECO:0000259" key="10">
    <source>
        <dbReference type="Pfam" id="PF23486"/>
    </source>
</evidence>
<evidence type="ECO:0000313" key="12">
    <source>
        <dbReference type="Ensembl" id="ENSPNYP00000009706.1"/>
    </source>
</evidence>
<proteinExistence type="inferred from homology"/>
<keyword evidence="4 7" id="KW-1133">Transmembrane helix</keyword>
<dbReference type="AlphaFoldDB" id="A0A3B4FKH5"/>
<feature type="transmembrane region" description="Helical" evidence="7">
    <location>
        <begin position="855"/>
        <end position="876"/>
    </location>
</feature>